<comment type="caution">
    <text evidence="6">The sequence shown here is derived from an EMBL/GenBank/DDBJ whole genome shotgun (WGS) entry which is preliminary data.</text>
</comment>
<feature type="domain" description="Cyclin-like" evidence="5">
    <location>
        <begin position="98"/>
        <end position="190"/>
    </location>
</feature>
<evidence type="ECO:0000256" key="4">
    <source>
        <dbReference type="RuleBase" id="RU000383"/>
    </source>
</evidence>
<evidence type="ECO:0000256" key="3">
    <source>
        <dbReference type="ARBA" id="ARBA00023306"/>
    </source>
</evidence>
<dbReference type="InterPro" id="IPR013763">
    <property type="entry name" value="Cyclin-like_dom"/>
</dbReference>
<name>A0ABS8UPK6_DATST</name>
<accession>A0ABS8UPK6</accession>
<dbReference type="InterPro" id="IPR006671">
    <property type="entry name" value="Cyclin_N"/>
</dbReference>
<evidence type="ECO:0000256" key="2">
    <source>
        <dbReference type="ARBA" id="ARBA00023127"/>
    </source>
</evidence>
<comment type="similarity">
    <text evidence="4">Belongs to the cyclin family.</text>
</comment>
<evidence type="ECO:0000313" key="7">
    <source>
        <dbReference type="Proteomes" id="UP000823775"/>
    </source>
</evidence>
<dbReference type="Pfam" id="PF00134">
    <property type="entry name" value="Cyclin_N"/>
    <property type="match status" value="1"/>
</dbReference>
<dbReference type="PROSITE" id="PS00292">
    <property type="entry name" value="CYCLINS"/>
    <property type="match status" value="1"/>
</dbReference>
<dbReference type="EMBL" id="JACEIK010002341">
    <property type="protein sequence ID" value="MCD9560575.1"/>
    <property type="molecule type" value="Genomic_DNA"/>
</dbReference>
<dbReference type="InterPro" id="IPR048258">
    <property type="entry name" value="Cyclins_cyclin-box"/>
</dbReference>
<evidence type="ECO:0000313" key="6">
    <source>
        <dbReference type="EMBL" id="MCD9560575.1"/>
    </source>
</evidence>
<proteinExistence type="inferred from homology"/>
<dbReference type="InterPro" id="IPR036915">
    <property type="entry name" value="Cyclin-like_sf"/>
</dbReference>
<gene>
    <name evidence="6" type="primary">CYCD2_1</name>
    <name evidence="6" type="ORF">HAX54_019291</name>
</gene>
<dbReference type="PANTHER" id="PTHR10177">
    <property type="entry name" value="CYCLINS"/>
    <property type="match status" value="1"/>
</dbReference>
<reference evidence="6 7" key="1">
    <citation type="journal article" date="2021" name="BMC Genomics">
        <title>Datura genome reveals duplications of psychoactive alkaloid biosynthetic genes and high mutation rate following tissue culture.</title>
        <authorList>
            <person name="Rajewski A."/>
            <person name="Carter-House D."/>
            <person name="Stajich J."/>
            <person name="Litt A."/>
        </authorList>
    </citation>
    <scope>NUCLEOTIDE SEQUENCE [LARGE SCALE GENOMIC DNA]</scope>
    <source>
        <strain evidence="6">AR-01</strain>
    </source>
</reference>
<keyword evidence="2 4" id="KW-0195">Cyclin</keyword>
<dbReference type="SMART" id="SM00385">
    <property type="entry name" value="CYCLIN"/>
    <property type="match status" value="1"/>
</dbReference>
<sequence>MSHRPSRTGEPLAPGPLRGVGRVRACDLATGLASLAAYLSTFFVQKITIAFLACEYDDSDECVALMIEKECEHMPCGDYLEKLRNGDFDFGARREILDWICKVHSHFNFGPLCLYLSVNYLDRFLSAYDLPKGKVWMIQLLAVACLSLAAKMEETEVPLSLDLQCDWTRGIHFLEFKPSEIAAAVAISVVVKTETVGTEKATSALLQLVQEDRE</sequence>
<dbReference type="InterPro" id="IPR039361">
    <property type="entry name" value="Cyclin"/>
</dbReference>
<dbReference type="Proteomes" id="UP000823775">
    <property type="component" value="Unassembled WGS sequence"/>
</dbReference>
<keyword evidence="7" id="KW-1185">Reference proteome</keyword>
<organism evidence="6 7">
    <name type="scientific">Datura stramonium</name>
    <name type="common">Jimsonweed</name>
    <name type="synonym">Common thornapple</name>
    <dbReference type="NCBI Taxonomy" id="4076"/>
    <lineage>
        <taxon>Eukaryota</taxon>
        <taxon>Viridiplantae</taxon>
        <taxon>Streptophyta</taxon>
        <taxon>Embryophyta</taxon>
        <taxon>Tracheophyta</taxon>
        <taxon>Spermatophyta</taxon>
        <taxon>Magnoliopsida</taxon>
        <taxon>eudicotyledons</taxon>
        <taxon>Gunneridae</taxon>
        <taxon>Pentapetalae</taxon>
        <taxon>asterids</taxon>
        <taxon>lamiids</taxon>
        <taxon>Solanales</taxon>
        <taxon>Solanaceae</taxon>
        <taxon>Solanoideae</taxon>
        <taxon>Datureae</taxon>
        <taxon>Datura</taxon>
    </lineage>
</organism>
<protein>
    <submittedName>
        <fullName evidence="6">Cyclin-D2-1</fullName>
    </submittedName>
</protein>
<keyword evidence="1" id="KW-0132">Cell division</keyword>
<dbReference type="Gene3D" id="1.10.472.10">
    <property type="entry name" value="Cyclin-like"/>
    <property type="match status" value="2"/>
</dbReference>
<dbReference type="CDD" id="cd20543">
    <property type="entry name" value="CYCLIN_AtCycD-like_rpt1"/>
    <property type="match status" value="1"/>
</dbReference>
<keyword evidence="3" id="KW-0131">Cell cycle</keyword>
<evidence type="ECO:0000256" key="1">
    <source>
        <dbReference type="ARBA" id="ARBA00022618"/>
    </source>
</evidence>
<evidence type="ECO:0000259" key="5">
    <source>
        <dbReference type="SMART" id="SM00385"/>
    </source>
</evidence>
<dbReference type="SUPFAM" id="SSF47954">
    <property type="entry name" value="Cyclin-like"/>
    <property type="match status" value="1"/>
</dbReference>